<dbReference type="Proteomes" id="UP000006854">
    <property type="component" value="Chromosome"/>
</dbReference>
<organism evidence="1 2">
    <name type="scientific">Streptomyces venezuelae (strain ATCC 10712 / CBS 650.69 / DSM 40230 / JCM 4526 / NBRC 13096 / PD 04745)</name>
    <dbReference type="NCBI Taxonomy" id="953739"/>
    <lineage>
        <taxon>Bacteria</taxon>
        <taxon>Bacillati</taxon>
        <taxon>Actinomycetota</taxon>
        <taxon>Actinomycetes</taxon>
        <taxon>Kitasatosporales</taxon>
        <taxon>Streptomycetaceae</taxon>
        <taxon>Streptomyces</taxon>
    </lineage>
</organism>
<accession>F2R9F8</accession>
<dbReference type="OrthoDB" id="3689934at2"/>
<dbReference type="PATRIC" id="fig|953739.5.peg.937"/>
<gene>
    <name evidence="1" type="ordered locus">SVEN_5715</name>
</gene>
<keyword evidence="2" id="KW-1185">Reference proteome</keyword>
<name>F2R9F8_STRVP</name>
<dbReference type="EMBL" id="FR845719">
    <property type="protein sequence ID" value="CCA59001.1"/>
    <property type="molecule type" value="Genomic_DNA"/>
</dbReference>
<reference evidence="1 2" key="1">
    <citation type="journal article" date="2011" name="BMC Genomics">
        <title>Genome-wide analysis of the role of GlnR in Streptomyces venezuelae provides new insights into global nitrogen regulation in actinomycetes.</title>
        <authorList>
            <person name="Pullan S.T."/>
            <person name="Bibb M.J."/>
            <person name="Merrick M."/>
        </authorList>
    </citation>
    <scope>NUCLEOTIDE SEQUENCE [LARGE SCALE GENOMIC DNA]</scope>
    <source>
        <strain evidence="1">ATCC 10712</strain>
    </source>
</reference>
<dbReference type="GeneID" id="51866268"/>
<sequence length="237" mass="25557">MNRQPQLELVPAVALWSDQSVDIPPVCLAPEGIHHQGPEEREMGVLWPRISGTATGTPRYADVNPFQQRKAMAELRCQIGMGPATRSSLGVLWLLPVPAGTEDDPARDWEAGENVIEPPTCLFHARDATVRCPELRHGHEAVWAGVTELVGVAGVYYPPDRPQPVERTLALGDPNLAFMVATALVRYLGAITPVDLNDSRLFTDAVPCNAPSGDAAAVRCPSRPSLSPCSDSLLDLT</sequence>
<dbReference type="RefSeq" id="WP_015036896.1">
    <property type="nucleotide sequence ID" value="NC_018750.1"/>
</dbReference>
<dbReference type="KEGG" id="sve:SVEN_5715"/>
<proteinExistence type="predicted"/>
<evidence type="ECO:0000313" key="2">
    <source>
        <dbReference type="Proteomes" id="UP000006854"/>
    </source>
</evidence>
<dbReference type="HOGENOM" id="CLU_1170164_0_0_11"/>
<evidence type="ECO:0000313" key="1">
    <source>
        <dbReference type="EMBL" id="CCA59001.1"/>
    </source>
</evidence>
<dbReference type="STRING" id="953739.SVEN_5715"/>
<protein>
    <submittedName>
        <fullName evidence="1">Uncharacterized protein</fullName>
    </submittedName>
</protein>
<dbReference type="AlphaFoldDB" id="F2R9F8"/>
<dbReference type="eggNOG" id="ENOG5032T75">
    <property type="taxonomic scope" value="Bacteria"/>
</dbReference>